<sequence>MAIPDTAILHLSATNPNPLRYSNYSKQTNFQIKKVVFDNGGEFIKGSFCQYLMDKGTESLLTAPHTPQQNPFPERANQTLMERVCFLLLDSKLSFNWWGEAVSTATSLINRTPVSLLSFKTPFKTIFNYAPKMHHLHPFGCPVYIHVHKANLKSKLHLRAKKGFFLGYSEGHKNLCVYNSTTNKIQITHDCLFNDKSQETFSSSKEESSFLGSISFAPINNTYLET</sequence>
<evidence type="ECO:0000256" key="2">
    <source>
        <dbReference type="ARBA" id="ARBA00022695"/>
    </source>
</evidence>
<dbReference type="Gene3D" id="3.30.420.10">
    <property type="entry name" value="Ribonuclease H-like superfamily/Ribonuclease H"/>
    <property type="match status" value="1"/>
</dbReference>
<dbReference type="GO" id="GO:0003964">
    <property type="term" value="F:RNA-directed DNA polymerase activity"/>
    <property type="evidence" value="ECO:0007669"/>
    <property type="project" value="UniProtKB-KW"/>
</dbReference>
<keyword evidence="3" id="KW-0540">Nuclease</keyword>
<comment type="caution">
    <text evidence="16">The sequence shown here is derived from an EMBL/GenBank/DDBJ whole genome shotgun (WGS) entry which is preliminary data.</text>
</comment>
<evidence type="ECO:0000256" key="10">
    <source>
        <dbReference type="ARBA" id="ARBA00022918"/>
    </source>
</evidence>
<evidence type="ECO:0000313" key="16">
    <source>
        <dbReference type="EMBL" id="MBW0481184.1"/>
    </source>
</evidence>
<accession>A0A9Q3C9S4</accession>
<gene>
    <name evidence="16" type="ORF">O181_020899</name>
</gene>
<evidence type="ECO:0000259" key="15">
    <source>
        <dbReference type="PROSITE" id="PS50994"/>
    </source>
</evidence>
<keyword evidence="9" id="KW-0229">DNA integration</keyword>
<dbReference type="Pfam" id="PF25597">
    <property type="entry name" value="SH3_retrovirus"/>
    <property type="match status" value="1"/>
</dbReference>
<dbReference type="GO" id="GO:0003887">
    <property type="term" value="F:DNA-directed DNA polymerase activity"/>
    <property type="evidence" value="ECO:0007669"/>
    <property type="project" value="UniProtKB-KW"/>
</dbReference>
<dbReference type="GO" id="GO:0032196">
    <property type="term" value="P:transposition"/>
    <property type="evidence" value="ECO:0007669"/>
    <property type="project" value="UniProtKB-KW"/>
</dbReference>
<dbReference type="GO" id="GO:0015074">
    <property type="term" value="P:DNA integration"/>
    <property type="evidence" value="ECO:0007669"/>
    <property type="project" value="UniProtKB-KW"/>
</dbReference>
<evidence type="ECO:0000256" key="1">
    <source>
        <dbReference type="ARBA" id="ARBA00022578"/>
    </source>
</evidence>
<dbReference type="InterPro" id="IPR036397">
    <property type="entry name" value="RNaseH_sf"/>
</dbReference>
<dbReference type="GO" id="GO:0004519">
    <property type="term" value="F:endonuclease activity"/>
    <property type="evidence" value="ECO:0007669"/>
    <property type="project" value="UniProtKB-KW"/>
</dbReference>
<keyword evidence="4" id="KW-0479">Metal-binding</keyword>
<evidence type="ECO:0000256" key="12">
    <source>
        <dbReference type="ARBA" id="ARBA00023172"/>
    </source>
</evidence>
<dbReference type="Proteomes" id="UP000765509">
    <property type="component" value="Unassembled WGS sequence"/>
</dbReference>
<evidence type="ECO:0000256" key="6">
    <source>
        <dbReference type="ARBA" id="ARBA00022801"/>
    </source>
</evidence>
<keyword evidence="11" id="KW-0239">DNA-directed DNA polymerase</keyword>
<keyword evidence="6" id="KW-0378">Hydrolase</keyword>
<evidence type="ECO:0000313" key="17">
    <source>
        <dbReference type="Proteomes" id="UP000765509"/>
    </source>
</evidence>
<organism evidence="16 17">
    <name type="scientific">Austropuccinia psidii MF-1</name>
    <dbReference type="NCBI Taxonomy" id="1389203"/>
    <lineage>
        <taxon>Eukaryota</taxon>
        <taxon>Fungi</taxon>
        <taxon>Dikarya</taxon>
        <taxon>Basidiomycota</taxon>
        <taxon>Pucciniomycotina</taxon>
        <taxon>Pucciniomycetes</taxon>
        <taxon>Pucciniales</taxon>
        <taxon>Sphaerophragmiaceae</taxon>
        <taxon>Austropuccinia</taxon>
    </lineage>
</organism>
<keyword evidence="8" id="KW-0694">RNA-binding</keyword>
<dbReference type="GO" id="GO:0016787">
    <property type="term" value="F:hydrolase activity"/>
    <property type="evidence" value="ECO:0007669"/>
    <property type="project" value="UniProtKB-KW"/>
</dbReference>
<dbReference type="GO" id="GO:0046872">
    <property type="term" value="F:metal ion binding"/>
    <property type="evidence" value="ECO:0007669"/>
    <property type="project" value="UniProtKB-KW"/>
</dbReference>
<dbReference type="InterPro" id="IPR012337">
    <property type="entry name" value="RNaseH-like_sf"/>
</dbReference>
<evidence type="ECO:0000256" key="8">
    <source>
        <dbReference type="ARBA" id="ARBA00022884"/>
    </source>
</evidence>
<dbReference type="GO" id="GO:0006310">
    <property type="term" value="P:DNA recombination"/>
    <property type="evidence" value="ECO:0007669"/>
    <property type="project" value="UniProtKB-KW"/>
</dbReference>
<evidence type="ECO:0000256" key="14">
    <source>
        <dbReference type="ARBA" id="ARBA00049244"/>
    </source>
</evidence>
<dbReference type="PANTHER" id="PTHR42648">
    <property type="entry name" value="TRANSPOSASE, PUTATIVE-RELATED"/>
    <property type="match status" value="1"/>
</dbReference>
<keyword evidence="11" id="KW-0808">Transferase</keyword>
<evidence type="ECO:0000256" key="7">
    <source>
        <dbReference type="ARBA" id="ARBA00022842"/>
    </source>
</evidence>
<keyword evidence="1" id="KW-0815">Transposition</keyword>
<evidence type="ECO:0000256" key="4">
    <source>
        <dbReference type="ARBA" id="ARBA00022723"/>
    </source>
</evidence>
<dbReference type="InterPro" id="IPR039537">
    <property type="entry name" value="Retrotran_Ty1/copia-like"/>
</dbReference>
<keyword evidence="10" id="KW-0695">RNA-directed DNA polymerase</keyword>
<evidence type="ECO:0000256" key="5">
    <source>
        <dbReference type="ARBA" id="ARBA00022759"/>
    </source>
</evidence>
<dbReference type="OrthoDB" id="7691805at2759"/>
<dbReference type="InterPro" id="IPR057670">
    <property type="entry name" value="SH3_retrovirus"/>
</dbReference>
<keyword evidence="17" id="KW-1185">Reference proteome</keyword>
<dbReference type="EMBL" id="AVOT02006280">
    <property type="protein sequence ID" value="MBW0481184.1"/>
    <property type="molecule type" value="Genomic_DNA"/>
</dbReference>
<reference evidence="16" key="1">
    <citation type="submission" date="2021-03" db="EMBL/GenBank/DDBJ databases">
        <title>Draft genome sequence of rust myrtle Austropuccinia psidii MF-1, a brazilian biotype.</title>
        <authorList>
            <person name="Quecine M.C."/>
            <person name="Pachon D.M.R."/>
            <person name="Bonatelli M.L."/>
            <person name="Correr F.H."/>
            <person name="Franceschini L.M."/>
            <person name="Leite T.F."/>
            <person name="Margarido G.R.A."/>
            <person name="Almeida C.A."/>
            <person name="Ferrarezi J.A."/>
            <person name="Labate C.A."/>
        </authorList>
    </citation>
    <scope>NUCLEOTIDE SEQUENCE</scope>
    <source>
        <strain evidence="16">MF-1</strain>
    </source>
</reference>
<dbReference type="GO" id="GO:0003723">
    <property type="term" value="F:RNA binding"/>
    <property type="evidence" value="ECO:0007669"/>
    <property type="project" value="UniProtKB-KW"/>
</dbReference>
<dbReference type="InterPro" id="IPR001584">
    <property type="entry name" value="Integrase_cat-core"/>
</dbReference>
<evidence type="ECO:0000256" key="9">
    <source>
        <dbReference type="ARBA" id="ARBA00022908"/>
    </source>
</evidence>
<name>A0A9Q3C9S4_9BASI</name>
<keyword evidence="12" id="KW-0233">DNA recombination</keyword>
<dbReference type="SUPFAM" id="SSF53098">
    <property type="entry name" value="Ribonuclease H-like"/>
    <property type="match status" value="1"/>
</dbReference>
<protein>
    <recommendedName>
        <fullName evidence="15">Integrase catalytic domain-containing protein</fullName>
    </recommendedName>
</protein>
<dbReference type="PANTHER" id="PTHR42648:SF11">
    <property type="entry name" value="TRANSPOSON TY4-P GAG-POL POLYPROTEIN"/>
    <property type="match status" value="1"/>
</dbReference>
<comment type="catalytic activity">
    <reaction evidence="14">
        <text>DNA(n) + a 2'-deoxyribonucleoside 5'-triphosphate = DNA(n+1) + diphosphate</text>
        <dbReference type="Rhea" id="RHEA:22508"/>
        <dbReference type="Rhea" id="RHEA-COMP:17339"/>
        <dbReference type="Rhea" id="RHEA-COMP:17340"/>
        <dbReference type="ChEBI" id="CHEBI:33019"/>
        <dbReference type="ChEBI" id="CHEBI:61560"/>
        <dbReference type="ChEBI" id="CHEBI:173112"/>
        <dbReference type="EC" id="2.7.7.7"/>
    </reaction>
</comment>
<keyword evidence="2" id="KW-0548">Nucleotidyltransferase</keyword>
<evidence type="ECO:0000256" key="13">
    <source>
        <dbReference type="ARBA" id="ARBA00048173"/>
    </source>
</evidence>
<evidence type="ECO:0000256" key="3">
    <source>
        <dbReference type="ARBA" id="ARBA00022722"/>
    </source>
</evidence>
<keyword evidence="5" id="KW-0255">Endonuclease</keyword>
<comment type="catalytic activity">
    <reaction evidence="13">
        <text>DNA(n) + a 2'-deoxyribonucleoside 5'-triphosphate = DNA(n+1) + diphosphate</text>
        <dbReference type="Rhea" id="RHEA:22508"/>
        <dbReference type="Rhea" id="RHEA-COMP:17339"/>
        <dbReference type="Rhea" id="RHEA-COMP:17340"/>
        <dbReference type="ChEBI" id="CHEBI:33019"/>
        <dbReference type="ChEBI" id="CHEBI:61560"/>
        <dbReference type="ChEBI" id="CHEBI:173112"/>
        <dbReference type="EC" id="2.7.7.49"/>
    </reaction>
</comment>
<dbReference type="GO" id="GO:0005634">
    <property type="term" value="C:nucleus"/>
    <property type="evidence" value="ECO:0007669"/>
    <property type="project" value="UniProtKB-ARBA"/>
</dbReference>
<dbReference type="PROSITE" id="PS50994">
    <property type="entry name" value="INTEGRASE"/>
    <property type="match status" value="1"/>
</dbReference>
<keyword evidence="7" id="KW-0460">Magnesium</keyword>
<dbReference type="AlphaFoldDB" id="A0A9Q3C9S4"/>
<proteinExistence type="predicted"/>
<evidence type="ECO:0000256" key="11">
    <source>
        <dbReference type="ARBA" id="ARBA00022932"/>
    </source>
</evidence>
<feature type="domain" description="Integrase catalytic" evidence="15">
    <location>
        <begin position="33"/>
        <end position="130"/>
    </location>
</feature>